<accession>A0A1F7GDG6</accession>
<dbReference type="HAMAP" id="MF_01008">
    <property type="entry name" value="MraZ"/>
    <property type="match status" value="1"/>
</dbReference>
<keyword evidence="2 7" id="KW-0963">Cytoplasm</keyword>
<dbReference type="AlphaFoldDB" id="A0A1F7GDG6"/>
<reference evidence="9 10" key="1">
    <citation type="journal article" date="2016" name="Nat. Commun.">
        <title>Thousands of microbial genomes shed light on interconnected biogeochemical processes in an aquifer system.</title>
        <authorList>
            <person name="Anantharaman K."/>
            <person name="Brown C.T."/>
            <person name="Hug L.A."/>
            <person name="Sharon I."/>
            <person name="Castelle C.J."/>
            <person name="Probst A.J."/>
            <person name="Thomas B.C."/>
            <person name="Singh A."/>
            <person name="Wilkins M.J."/>
            <person name="Karaoz U."/>
            <person name="Brodie E.L."/>
            <person name="Williams K.H."/>
            <person name="Hubbard S.S."/>
            <person name="Banfield J.F."/>
        </authorList>
    </citation>
    <scope>NUCLEOTIDE SEQUENCE [LARGE SCALE GENOMIC DNA]</scope>
</reference>
<evidence type="ECO:0000256" key="5">
    <source>
        <dbReference type="ARBA" id="ARBA00023125"/>
    </source>
</evidence>
<evidence type="ECO:0000256" key="4">
    <source>
        <dbReference type="ARBA" id="ARBA00023015"/>
    </source>
</evidence>
<dbReference type="GO" id="GO:0005737">
    <property type="term" value="C:cytoplasm"/>
    <property type="evidence" value="ECO:0007669"/>
    <property type="project" value="UniProtKB-UniRule"/>
</dbReference>
<dbReference type="PROSITE" id="PS51740">
    <property type="entry name" value="SPOVT_ABRB"/>
    <property type="match status" value="1"/>
</dbReference>
<evidence type="ECO:0000256" key="6">
    <source>
        <dbReference type="ARBA" id="ARBA00023163"/>
    </source>
</evidence>
<dbReference type="InterPro" id="IPR037914">
    <property type="entry name" value="SpoVT-AbrB_sf"/>
</dbReference>
<dbReference type="GO" id="GO:2000143">
    <property type="term" value="P:negative regulation of DNA-templated transcription initiation"/>
    <property type="evidence" value="ECO:0007669"/>
    <property type="project" value="TreeGrafter"/>
</dbReference>
<comment type="caution">
    <text evidence="9">The sequence shown here is derived from an EMBL/GenBank/DDBJ whole genome shotgun (WGS) entry which is preliminary data.</text>
</comment>
<dbReference type="EMBL" id="MFZF01000007">
    <property type="protein sequence ID" value="OGK17010.1"/>
    <property type="molecule type" value="Genomic_DNA"/>
</dbReference>
<dbReference type="PANTHER" id="PTHR34701">
    <property type="entry name" value="TRANSCRIPTIONAL REGULATOR MRAZ"/>
    <property type="match status" value="1"/>
</dbReference>
<evidence type="ECO:0000313" key="9">
    <source>
        <dbReference type="EMBL" id="OGK17010.1"/>
    </source>
</evidence>
<dbReference type="Proteomes" id="UP000178372">
    <property type="component" value="Unassembled WGS sequence"/>
</dbReference>
<dbReference type="PANTHER" id="PTHR34701:SF1">
    <property type="entry name" value="TRANSCRIPTIONAL REGULATOR MRAZ"/>
    <property type="match status" value="1"/>
</dbReference>
<comment type="similarity">
    <text evidence="7">Belongs to the MraZ family.</text>
</comment>
<dbReference type="InterPro" id="IPR020603">
    <property type="entry name" value="MraZ_dom"/>
</dbReference>
<dbReference type="InterPro" id="IPR007159">
    <property type="entry name" value="SpoVT-AbrB_dom"/>
</dbReference>
<keyword evidence="4 7" id="KW-0805">Transcription regulation</keyword>
<sequence length="142" mass="16047">MAFLGEYLVSFTGVGRLVIPKKIREGLRGAASFTLSKGFDGCLSGYTDKDWQSATRELLQETGVSGKRMDLRRRVFSSAIEIEIDTQGRTIIPLNLLEFAGMKGTKQAIVIGVGNHFEIWQKNKWEKYQQTIEENISREKDT</sequence>
<dbReference type="Pfam" id="PF02381">
    <property type="entry name" value="MraZ"/>
    <property type="match status" value="2"/>
</dbReference>
<dbReference type="CDD" id="cd16321">
    <property type="entry name" value="MraZ_C"/>
    <property type="match status" value="1"/>
</dbReference>
<evidence type="ECO:0000256" key="7">
    <source>
        <dbReference type="HAMAP-Rule" id="MF_01008"/>
    </source>
</evidence>
<dbReference type="GO" id="GO:0009295">
    <property type="term" value="C:nucleoid"/>
    <property type="evidence" value="ECO:0007669"/>
    <property type="project" value="UniProtKB-SubCell"/>
</dbReference>
<evidence type="ECO:0000256" key="1">
    <source>
        <dbReference type="ARBA" id="ARBA00013860"/>
    </source>
</evidence>
<gene>
    <name evidence="7" type="primary">mraZ</name>
    <name evidence="9" type="ORF">A2690_02460</name>
</gene>
<dbReference type="Gene3D" id="3.40.1550.20">
    <property type="entry name" value="Transcriptional regulator MraZ domain"/>
    <property type="match status" value="1"/>
</dbReference>
<evidence type="ECO:0000259" key="8">
    <source>
        <dbReference type="PROSITE" id="PS51740"/>
    </source>
</evidence>
<protein>
    <recommendedName>
        <fullName evidence="1 7">Transcriptional regulator MraZ</fullName>
    </recommendedName>
</protein>
<evidence type="ECO:0000256" key="3">
    <source>
        <dbReference type="ARBA" id="ARBA00022737"/>
    </source>
</evidence>
<comment type="subunit">
    <text evidence="7">Forms oligomers.</text>
</comment>
<dbReference type="GO" id="GO:0000976">
    <property type="term" value="F:transcription cis-regulatory region binding"/>
    <property type="evidence" value="ECO:0007669"/>
    <property type="project" value="TreeGrafter"/>
</dbReference>
<name>A0A1F7GDG6_9BACT</name>
<keyword evidence="5 7" id="KW-0238">DNA-binding</keyword>
<feature type="domain" description="SpoVT-AbrB" evidence="8">
    <location>
        <begin position="79"/>
        <end position="124"/>
    </location>
</feature>
<dbReference type="GO" id="GO:0003700">
    <property type="term" value="F:DNA-binding transcription factor activity"/>
    <property type="evidence" value="ECO:0007669"/>
    <property type="project" value="UniProtKB-UniRule"/>
</dbReference>
<dbReference type="CDD" id="cd16320">
    <property type="entry name" value="MraZ_N"/>
    <property type="match status" value="1"/>
</dbReference>
<dbReference type="InterPro" id="IPR038619">
    <property type="entry name" value="MraZ_sf"/>
</dbReference>
<keyword evidence="6 7" id="KW-0804">Transcription</keyword>
<dbReference type="InterPro" id="IPR035642">
    <property type="entry name" value="MraZ_N"/>
</dbReference>
<evidence type="ECO:0000313" key="10">
    <source>
        <dbReference type="Proteomes" id="UP000178372"/>
    </source>
</evidence>
<dbReference type="SUPFAM" id="SSF89447">
    <property type="entry name" value="AbrB/MazE/MraZ-like"/>
    <property type="match status" value="1"/>
</dbReference>
<keyword evidence="3" id="KW-0677">Repeat</keyword>
<dbReference type="InterPro" id="IPR035644">
    <property type="entry name" value="MraZ_C"/>
</dbReference>
<proteinExistence type="inferred from homology"/>
<evidence type="ECO:0000256" key="2">
    <source>
        <dbReference type="ARBA" id="ARBA00022490"/>
    </source>
</evidence>
<dbReference type="InterPro" id="IPR003444">
    <property type="entry name" value="MraZ"/>
</dbReference>
<organism evidence="9 10">
    <name type="scientific">Candidatus Roizmanbacteria bacterium RIFCSPHIGHO2_01_FULL_39_12b</name>
    <dbReference type="NCBI Taxonomy" id="1802030"/>
    <lineage>
        <taxon>Bacteria</taxon>
        <taxon>Candidatus Roizmaniibacteriota</taxon>
    </lineage>
</organism>
<comment type="subcellular location">
    <subcellularLocation>
        <location evidence="7">Cytoplasm</location>
        <location evidence="7">Nucleoid</location>
    </subcellularLocation>
</comment>